<dbReference type="Gene3D" id="3.40.30.110">
    <property type="match status" value="1"/>
</dbReference>
<proteinExistence type="predicted"/>
<dbReference type="EMBL" id="AZHF01000006">
    <property type="protein sequence ID" value="OAA74267.1"/>
    <property type="molecule type" value="Genomic_DNA"/>
</dbReference>
<reference evidence="1 2" key="1">
    <citation type="journal article" date="2016" name="Genome Biol. Evol.">
        <title>Divergent and convergent evolution of fungal pathogenicity.</title>
        <authorList>
            <person name="Shang Y."/>
            <person name="Xiao G."/>
            <person name="Zheng P."/>
            <person name="Cen K."/>
            <person name="Zhan S."/>
            <person name="Wang C."/>
        </authorList>
    </citation>
    <scope>NUCLEOTIDE SEQUENCE [LARGE SCALE GENOMIC DNA]</scope>
    <source>
        <strain evidence="1 2">RCEF 1005</strain>
    </source>
</reference>
<gene>
    <name evidence="1" type="ORF">LEL_07848</name>
</gene>
<accession>A0A168EV55</accession>
<protein>
    <submittedName>
        <fullName evidence="1">Uncharacterized protein</fullName>
    </submittedName>
</protein>
<organism evidence="1 2">
    <name type="scientific">Akanthomyces lecanii RCEF 1005</name>
    <dbReference type="NCBI Taxonomy" id="1081108"/>
    <lineage>
        <taxon>Eukaryota</taxon>
        <taxon>Fungi</taxon>
        <taxon>Dikarya</taxon>
        <taxon>Ascomycota</taxon>
        <taxon>Pezizomycotina</taxon>
        <taxon>Sordariomycetes</taxon>
        <taxon>Hypocreomycetidae</taxon>
        <taxon>Hypocreales</taxon>
        <taxon>Cordycipitaceae</taxon>
        <taxon>Akanthomyces</taxon>
        <taxon>Cordyceps confragosa</taxon>
    </lineage>
</organism>
<evidence type="ECO:0000313" key="1">
    <source>
        <dbReference type="EMBL" id="OAA74267.1"/>
    </source>
</evidence>
<keyword evidence="2" id="KW-1185">Reference proteome</keyword>
<evidence type="ECO:0000313" key="2">
    <source>
        <dbReference type="Proteomes" id="UP000076881"/>
    </source>
</evidence>
<dbReference type="AlphaFoldDB" id="A0A168EV55"/>
<sequence length="168" mass="18813">MVLLLPEDCPLMNDLDFLKDREYSFASPDYKWDAQSRKEQRPTSFHKFNAKVYPQVFAWIDRFRTALEAAQAKNQPPTLSSEHAVVEITKAAWHEAEGAVDAHDFEAADIGLEKNEAVTVGPTDFWSSCRDAGALVSLSSQEAVIEAKAGQSMIRSHALRQQFSIKKA</sequence>
<dbReference type="OrthoDB" id="202840at2759"/>
<comment type="caution">
    <text evidence="1">The sequence shown here is derived from an EMBL/GenBank/DDBJ whole genome shotgun (WGS) entry which is preliminary data.</text>
</comment>
<dbReference type="Proteomes" id="UP000076881">
    <property type="component" value="Unassembled WGS sequence"/>
</dbReference>
<dbReference type="STRING" id="1081108.A0A168EV55"/>
<name>A0A168EV55_CORDF</name>